<keyword evidence="1" id="KW-0812">Transmembrane</keyword>
<evidence type="ECO:0000313" key="3">
    <source>
        <dbReference type="Proteomes" id="UP000244081"/>
    </source>
</evidence>
<feature type="transmembrane region" description="Helical" evidence="1">
    <location>
        <begin position="38"/>
        <end position="61"/>
    </location>
</feature>
<comment type="caution">
    <text evidence="2">The sequence shown here is derived from an EMBL/GenBank/DDBJ whole genome shotgun (WGS) entry which is preliminary data.</text>
</comment>
<name>A0A2T5UU03_9HYPH</name>
<feature type="transmembrane region" description="Helical" evidence="1">
    <location>
        <begin position="6"/>
        <end position="26"/>
    </location>
</feature>
<dbReference type="AlphaFoldDB" id="A0A2T5UU03"/>
<gene>
    <name evidence="2" type="ORF">C8N35_11314</name>
</gene>
<keyword evidence="3" id="KW-1185">Reference proteome</keyword>
<organism evidence="2 3">
    <name type="scientific">Breoghania corrubedonensis</name>
    <dbReference type="NCBI Taxonomy" id="665038"/>
    <lineage>
        <taxon>Bacteria</taxon>
        <taxon>Pseudomonadati</taxon>
        <taxon>Pseudomonadota</taxon>
        <taxon>Alphaproteobacteria</taxon>
        <taxon>Hyphomicrobiales</taxon>
        <taxon>Stappiaceae</taxon>
        <taxon>Breoghania</taxon>
    </lineage>
</organism>
<reference evidence="2 3" key="1">
    <citation type="submission" date="2018-04" db="EMBL/GenBank/DDBJ databases">
        <title>Genomic Encyclopedia of Archaeal and Bacterial Type Strains, Phase II (KMG-II): from individual species to whole genera.</title>
        <authorList>
            <person name="Goeker M."/>
        </authorList>
    </citation>
    <scope>NUCLEOTIDE SEQUENCE [LARGE SCALE GENOMIC DNA]</scope>
    <source>
        <strain evidence="2 3">DSM 23382</strain>
    </source>
</reference>
<dbReference type="OrthoDB" id="7366326at2"/>
<proteinExistence type="predicted"/>
<evidence type="ECO:0000313" key="2">
    <source>
        <dbReference type="EMBL" id="PTW54974.1"/>
    </source>
</evidence>
<dbReference type="RefSeq" id="WP_107991848.1">
    <property type="nucleotide sequence ID" value="NZ_QAYG01000013.1"/>
</dbReference>
<sequence>MLRVIVVHFLLFLLPFIAYGVWLMIVRRSASAENWRDAPMLWLSLIGGVIVIVSLVMLASFEDDNADATYTPMQYENGKLVPGKLE</sequence>
<keyword evidence="1" id="KW-1133">Transmembrane helix</keyword>
<accession>A0A2T5UU03</accession>
<dbReference type="EMBL" id="QAYG01000013">
    <property type="protein sequence ID" value="PTW54974.1"/>
    <property type="molecule type" value="Genomic_DNA"/>
</dbReference>
<keyword evidence="1" id="KW-0472">Membrane</keyword>
<evidence type="ECO:0000256" key="1">
    <source>
        <dbReference type="SAM" id="Phobius"/>
    </source>
</evidence>
<dbReference type="InterPro" id="IPR046093">
    <property type="entry name" value="DUF6111"/>
</dbReference>
<dbReference type="Proteomes" id="UP000244081">
    <property type="component" value="Unassembled WGS sequence"/>
</dbReference>
<protein>
    <submittedName>
        <fullName evidence="2">Uncharacterized protein</fullName>
    </submittedName>
</protein>
<dbReference type="Pfam" id="PF19606">
    <property type="entry name" value="DUF6111"/>
    <property type="match status" value="1"/>
</dbReference>